<dbReference type="Proteomes" id="UP000694251">
    <property type="component" value="Chromosome 13"/>
</dbReference>
<dbReference type="AlphaFoldDB" id="A0A8T1XR80"/>
<proteinExistence type="predicted"/>
<comment type="subcellular location">
    <subcellularLocation>
        <location evidence="1">Nucleus</location>
    </subcellularLocation>
</comment>
<organism evidence="6 7">
    <name type="scientific">Arabidopsis suecica</name>
    <name type="common">Swedish thale-cress</name>
    <name type="synonym">Cardaminopsis suecica</name>
    <dbReference type="NCBI Taxonomy" id="45249"/>
    <lineage>
        <taxon>Eukaryota</taxon>
        <taxon>Viridiplantae</taxon>
        <taxon>Streptophyta</taxon>
        <taxon>Embryophyta</taxon>
        <taxon>Tracheophyta</taxon>
        <taxon>Spermatophyta</taxon>
        <taxon>Magnoliopsida</taxon>
        <taxon>eudicotyledons</taxon>
        <taxon>Gunneridae</taxon>
        <taxon>Pentapetalae</taxon>
        <taxon>rosids</taxon>
        <taxon>malvids</taxon>
        <taxon>Brassicales</taxon>
        <taxon>Brassicaceae</taxon>
        <taxon>Camelineae</taxon>
        <taxon>Arabidopsis</taxon>
    </lineage>
</organism>
<evidence type="ECO:0008006" key="8">
    <source>
        <dbReference type="Google" id="ProtNLM"/>
    </source>
</evidence>
<feature type="domain" description="PP4R3 EVH1-like" evidence="5">
    <location>
        <begin position="10"/>
        <end position="73"/>
    </location>
</feature>
<sequence length="587" mass="66600">MQRSGDFGLYVIDEDDNSTLLVHNISSENIYKQQEDSIISWSEPKHSAQLALSFQETAGCTFVWNQISSMQRILHFDSLHSEAFHNVISELKEIPDVNRSNLPLLLKVVTENCITDQMRLTELILKDATFFQKLMDVFDSCDNVKDVADLHMIFKIVKGIISLNSSQILEIIVGDQLFMKIIGCLEYDPDVPQSQHHQTMLREHAVFKEAIPIKNALVLSKIHQTYRIGFLKDVLTNVVDAATTTNLDSVIDANNATIVTLLKDDIQELFARLRSPSTSDESRNNLVHFLHEFCSLCKSTKKVSVLRELISDGLFDIIAEILKSPDKKLILMGAEILSIVLAQDSLMLLCSYVVRPETPLLGLLVKRMMEDFGDKMESLFVDIIQNVLEFRGAQNVQFSDKQKKMQGMILDTFCEKHLPELVDLIMASCPERPGDTSEGAFVRVGSHRGAKPEVLLHICQLLCSCVQLDPFRTNFLHNNLTEKVLLLTRRKEKPLVAAAVRFVRTLLSVHDDNVQSYIVENNTLKPIIVVFVADGHQDNLLTSAVLELLEHIRKVPIFHPFFICFLGVFLCTYYCSVCRKMQCWSNT</sequence>
<dbReference type="PANTHER" id="PTHR23318:SF0">
    <property type="entry name" value="SERINE_THREONINE-PROTEIN PHOSPHATASE 4 REGULATORY SUBUNIT 3"/>
    <property type="match status" value="1"/>
</dbReference>
<feature type="transmembrane region" description="Helical" evidence="3">
    <location>
        <begin position="557"/>
        <end position="575"/>
    </location>
</feature>
<evidence type="ECO:0000259" key="5">
    <source>
        <dbReference type="Pfam" id="PF22972"/>
    </source>
</evidence>
<dbReference type="GO" id="GO:0030289">
    <property type="term" value="C:protein phosphatase 4 complex"/>
    <property type="evidence" value="ECO:0007669"/>
    <property type="project" value="TreeGrafter"/>
</dbReference>
<evidence type="ECO:0000313" key="6">
    <source>
        <dbReference type="EMBL" id="KAG7537239.1"/>
    </source>
</evidence>
<dbReference type="Pfam" id="PF22972">
    <property type="entry name" value="EVH1_PP4R3"/>
    <property type="match status" value="1"/>
</dbReference>
<keyword evidence="3" id="KW-1133">Transmembrane helix</keyword>
<dbReference type="GO" id="GO:0072542">
    <property type="term" value="F:protein phosphatase activator activity"/>
    <property type="evidence" value="ECO:0007669"/>
    <property type="project" value="TreeGrafter"/>
</dbReference>
<dbReference type="PANTHER" id="PTHR23318">
    <property type="entry name" value="ATP SYNTHASE GAMMA-RELATED"/>
    <property type="match status" value="1"/>
</dbReference>
<dbReference type="GO" id="GO:0005654">
    <property type="term" value="C:nucleoplasm"/>
    <property type="evidence" value="ECO:0007669"/>
    <property type="project" value="TreeGrafter"/>
</dbReference>
<dbReference type="InterPro" id="IPR006887">
    <property type="entry name" value="P4R3-like_central_dom"/>
</dbReference>
<evidence type="ECO:0000259" key="4">
    <source>
        <dbReference type="Pfam" id="PF04802"/>
    </source>
</evidence>
<protein>
    <recommendedName>
        <fullName evidence="8">Serine/threonine-protein phosphatase 4 regulatory subunit 3-like central domain-containing protein</fullName>
    </recommendedName>
</protein>
<name>A0A8T1XR80_ARASU</name>
<keyword evidence="3" id="KW-0812">Transmembrane</keyword>
<evidence type="ECO:0000256" key="1">
    <source>
        <dbReference type="ARBA" id="ARBA00004123"/>
    </source>
</evidence>
<evidence type="ECO:0000313" key="7">
    <source>
        <dbReference type="Proteomes" id="UP000694251"/>
    </source>
</evidence>
<gene>
    <name evidence="6" type="ORF">ISN44_As13g011560</name>
</gene>
<keyword evidence="3" id="KW-0472">Membrane</keyword>
<dbReference type="InterPro" id="IPR055236">
    <property type="entry name" value="EVH1_PP4R3"/>
</dbReference>
<dbReference type="EMBL" id="JAEFBJ010000013">
    <property type="protein sequence ID" value="KAG7537239.1"/>
    <property type="molecule type" value="Genomic_DNA"/>
</dbReference>
<keyword evidence="7" id="KW-1185">Reference proteome</keyword>
<evidence type="ECO:0000256" key="2">
    <source>
        <dbReference type="ARBA" id="ARBA00023242"/>
    </source>
</evidence>
<feature type="domain" description="Serine/threonine-protein phosphatase 4 regulatory subunit 3-like central" evidence="4">
    <location>
        <begin position="112"/>
        <end position="554"/>
    </location>
</feature>
<reference evidence="6 7" key="1">
    <citation type="submission" date="2020-12" db="EMBL/GenBank/DDBJ databases">
        <title>Concerted genomic and epigenomic changes stabilize Arabidopsis allopolyploids.</title>
        <authorList>
            <person name="Chen Z."/>
        </authorList>
    </citation>
    <scope>NUCLEOTIDE SEQUENCE [LARGE SCALE GENOMIC DNA]</scope>
    <source>
        <strain evidence="6">As9502</strain>
        <tissue evidence="6">Leaf</tissue>
    </source>
</reference>
<dbReference type="Pfam" id="PF04802">
    <property type="entry name" value="PP4R3"/>
    <property type="match status" value="1"/>
</dbReference>
<evidence type="ECO:0000256" key="3">
    <source>
        <dbReference type="SAM" id="Phobius"/>
    </source>
</evidence>
<keyword evidence="2" id="KW-0539">Nucleus</keyword>
<dbReference type="OrthoDB" id="27483at2759"/>
<accession>A0A8T1XR80</accession>
<comment type="caution">
    <text evidence="6">The sequence shown here is derived from an EMBL/GenBank/DDBJ whole genome shotgun (WGS) entry which is preliminary data.</text>
</comment>
<dbReference type="InterPro" id="IPR051137">
    <property type="entry name" value="PP4R3-like"/>
</dbReference>